<dbReference type="AlphaFoldDB" id="A0A5E4Y8Y9"/>
<name>A0A5E4Y8Y9_9BURK</name>
<dbReference type="EMBL" id="CABPRZ010000022">
    <property type="protein sequence ID" value="VVE45124.1"/>
    <property type="molecule type" value="Genomic_DNA"/>
</dbReference>
<proteinExistence type="predicted"/>
<keyword evidence="2" id="KW-1185">Reference proteome</keyword>
<organism evidence="1 2">
    <name type="scientific">Pandoraea terrae</name>
    <dbReference type="NCBI Taxonomy" id="1537710"/>
    <lineage>
        <taxon>Bacteria</taxon>
        <taxon>Pseudomonadati</taxon>
        <taxon>Pseudomonadota</taxon>
        <taxon>Betaproteobacteria</taxon>
        <taxon>Burkholderiales</taxon>
        <taxon>Burkholderiaceae</taxon>
        <taxon>Pandoraea</taxon>
    </lineage>
</organism>
<sequence>MTNVAVMARLCETAQQGLSGRPIFEDTGSGSATPKRHGDPKIDLANLGSLQALMAELQHMFSKIFERLRDIQMMQGVEAKRARYEQFARMLKSLLDEANKRFDGAKTQAWLQVAGGVVQCGAGVGGATTLIRFGGTDAGGLWQAGVRLSSESASGVSGAMNGGGTFASAEGELAAARAGQGAQFERDASEGFTDLGRKSNDQATSLDQLAVDIVRTITDMMKQLSQIVYGQR</sequence>
<evidence type="ECO:0000313" key="2">
    <source>
        <dbReference type="Proteomes" id="UP000414233"/>
    </source>
</evidence>
<reference evidence="1 2" key="1">
    <citation type="submission" date="2019-08" db="EMBL/GenBank/DDBJ databases">
        <authorList>
            <person name="Peeters C."/>
        </authorList>
    </citation>
    <scope>NUCLEOTIDE SEQUENCE [LARGE SCALE GENOMIC DNA]</scope>
    <source>
        <strain evidence="1 2">LMG 30175</strain>
    </source>
</reference>
<dbReference type="Proteomes" id="UP000414233">
    <property type="component" value="Unassembled WGS sequence"/>
</dbReference>
<accession>A0A5E4Y8Y9</accession>
<evidence type="ECO:0000313" key="1">
    <source>
        <dbReference type="EMBL" id="VVE45124.1"/>
    </source>
</evidence>
<gene>
    <name evidence="1" type="ORF">PTE30175_04265</name>
</gene>
<protein>
    <submittedName>
        <fullName evidence="1">Uncharacterized protein</fullName>
    </submittedName>
</protein>
<dbReference type="RefSeq" id="WP_150699053.1">
    <property type="nucleotide sequence ID" value="NZ_CABPRZ010000022.1"/>
</dbReference>